<dbReference type="GO" id="GO:0005814">
    <property type="term" value="C:centriole"/>
    <property type="evidence" value="ECO:0007669"/>
    <property type="project" value="TreeGrafter"/>
</dbReference>
<evidence type="ECO:0000313" key="6">
    <source>
        <dbReference type="EMBL" id="KAK1166997.1"/>
    </source>
</evidence>
<evidence type="ECO:0000256" key="5">
    <source>
        <dbReference type="SAM" id="Coils"/>
    </source>
</evidence>
<keyword evidence="4" id="KW-0206">Cytoskeleton</keyword>
<dbReference type="AlphaFoldDB" id="A0AAD8G7F5"/>
<name>A0AAD8G7F5_ACIOX</name>
<dbReference type="EMBL" id="JAGXEW010000010">
    <property type="protein sequence ID" value="KAK1166997.1"/>
    <property type="molecule type" value="Genomic_DNA"/>
</dbReference>
<protein>
    <submittedName>
        <fullName evidence="6">Centrosomal protein of 83 kDa isoform X2</fullName>
    </submittedName>
</protein>
<organism evidence="6 7">
    <name type="scientific">Acipenser oxyrinchus oxyrinchus</name>
    <dbReference type="NCBI Taxonomy" id="40147"/>
    <lineage>
        <taxon>Eukaryota</taxon>
        <taxon>Metazoa</taxon>
        <taxon>Chordata</taxon>
        <taxon>Craniata</taxon>
        <taxon>Vertebrata</taxon>
        <taxon>Euteleostomi</taxon>
        <taxon>Actinopterygii</taxon>
        <taxon>Chondrostei</taxon>
        <taxon>Acipenseriformes</taxon>
        <taxon>Acipenseridae</taxon>
        <taxon>Acipenser</taxon>
    </lineage>
</organism>
<dbReference type="Proteomes" id="UP001230051">
    <property type="component" value="Unassembled WGS sequence"/>
</dbReference>
<accession>A0AAD8G7F5</accession>
<dbReference type="PANTHER" id="PTHR23170:SF2">
    <property type="entry name" value="CENTROSOMAL PROTEIN OF 83 KDA"/>
    <property type="match status" value="1"/>
</dbReference>
<feature type="coiled-coil region" evidence="5">
    <location>
        <begin position="582"/>
        <end position="658"/>
    </location>
</feature>
<gene>
    <name evidence="6" type="primary">cep83</name>
    <name evidence="6" type="ORF">AOXY_G11638</name>
</gene>
<keyword evidence="7" id="KW-1185">Reference proteome</keyword>
<dbReference type="GO" id="GO:0097539">
    <property type="term" value="C:ciliary transition fiber"/>
    <property type="evidence" value="ECO:0007669"/>
    <property type="project" value="TreeGrafter"/>
</dbReference>
<evidence type="ECO:0000256" key="1">
    <source>
        <dbReference type="ARBA" id="ARBA00004300"/>
    </source>
</evidence>
<dbReference type="GO" id="GO:0060271">
    <property type="term" value="P:cilium assembly"/>
    <property type="evidence" value="ECO:0007669"/>
    <property type="project" value="TreeGrafter"/>
</dbReference>
<evidence type="ECO:0000313" key="7">
    <source>
        <dbReference type="Proteomes" id="UP001230051"/>
    </source>
</evidence>
<dbReference type="GO" id="GO:0005813">
    <property type="term" value="C:centrosome"/>
    <property type="evidence" value="ECO:0007669"/>
    <property type="project" value="UniProtKB-SubCell"/>
</dbReference>
<evidence type="ECO:0000256" key="4">
    <source>
        <dbReference type="ARBA" id="ARBA00023212"/>
    </source>
</evidence>
<evidence type="ECO:0000256" key="2">
    <source>
        <dbReference type="ARBA" id="ARBA00022490"/>
    </source>
</evidence>
<comment type="subcellular location">
    <subcellularLocation>
        <location evidence="1">Cytoplasm</location>
        <location evidence="1">Cytoskeleton</location>
        <location evidence="1">Microtubule organizing center</location>
        <location evidence="1">Centrosome</location>
    </subcellularLocation>
</comment>
<dbReference type="GO" id="GO:0005794">
    <property type="term" value="C:Golgi apparatus"/>
    <property type="evidence" value="ECO:0007669"/>
    <property type="project" value="TreeGrafter"/>
</dbReference>
<proteinExistence type="predicted"/>
<sequence>MASGGEAGPISDNPALGGRSLTSCLLNPVQALSAPLLPKMDYLSDNPVGLGVSDMELQKILIDERMRCEHHKTNYQTLKAEHTRLQDEYTKAQHDLKRMLAEKQSVQDKFQLLLAELRGEMLDKTRELEELKMQIITPQKLEILRGQIQQELEVPMRERFSRLDEEVEKYRSDYNKLRYDYTFLKSDSEHQKEAHMRILEENKIRYESEISRLELDKEDLSNQLLSMDPSRDNKRVESLLREKAQLLQKLRSLEAEVAELRAERDNSGAQAENVQRIQVRQLAEAQAAVKSLEAEKQSLRLQLERFQKELQLSHEQNTQLTSKLHKAEREVNALTNSKEELKHSHKLEISNTKLEAARAKGEMERERDSLQSQVNGLQSDVEILKTTIERHKNHIAEKECELIRKVQAIREEEFQKLAAIQDEKQELENQIADLEQQKAVQEAAGRSEQEQREEKMRAMQVTEESAKKEAQNLRAKVQQQGLLLEDLEREKNENADLRQQNHDLQIQVTALSHSESNLHDANVKLREMLERIKEEIRNARSQAEKAQQEAEKVLEDRRIEWLEEKHKLQECSATLEEKYCQAKEKLQRAALAQKKRKTLNENKQKRLRDTIQLLEAKKEELEIEKSTLNKQYTYTEEHAKLQKRLKDIQRRHNEFRRLILGPHMTAAGINNSASFLSSTLAPGAQMAISNLQEEQHQSELFLLRKRLEDLETTQQQQLEELGAP</sequence>
<dbReference type="PANTHER" id="PTHR23170">
    <property type="entry name" value="NY-REN-58 ANTIGEN"/>
    <property type="match status" value="1"/>
</dbReference>
<dbReference type="GO" id="GO:0051660">
    <property type="term" value="P:establishment of centrosome localization"/>
    <property type="evidence" value="ECO:0007669"/>
    <property type="project" value="TreeGrafter"/>
</dbReference>
<feature type="coiled-coil region" evidence="5">
    <location>
        <begin position="68"/>
        <end position="134"/>
    </location>
</feature>
<evidence type="ECO:0000256" key="3">
    <source>
        <dbReference type="ARBA" id="ARBA00023054"/>
    </source>
</evidence>
<keyword evidence="3 5" id="KW-0175">Coiled coil</keyword>
<comment type="caution">
    <text evidence="6">The sequence shown here is derived from an EMBL/GenBank/DDBJ whole genome shotgun (WGS) entry which is preliminary data.</text>
</comment>
<reference evidence="6" key="1">
    <citation type="submission" date="2022-02" db="EMBL/GenBank/DDBJ databases">
        <title>Atlantic sturgeon de novo genome assembly.</title>
        <authorList>
            <person name="Stock M."/>
            <person name="Klopp C."/>
            <person name="Guiguen Y."/>
            <person name="Cabau C."/>
            <person name="Parinello H."/>
            <person name="Santidrian Yebra-Pimentel E."/>
            <person name="Kuhl H."/>
            <person name="Dirks R.P."/>
            <person name="Guessner J."/>
            <person name="Wuertz S."/>
            <person name="Du K."/>
            <person name="Schartl M."/>
        </authorList>
    </citation>
    <scope>NUCLEOTIDE SEQUENCE</scope>
    <source>
        <strain evidence="6">STURGEONOMICS-FGT-2020</strain>
        <tissue evidence="6">Whole blood</tissue>
    </source>
</reference>
<dbReference type="InterPro" id="IPR052116">
    <property type="entry name" value="Centro_Cilium_Assembly"/>
</dbReference>
<keyword evidence="2" id="KW-0963">Cytoplasm</keyword>
<feature type="coiled-coil region" evidence="5">
    <location>
        <begin position="196"/>
        <end position="556"/>
    </location>
</feature>